<feature type="domain" description="Cation/H+ exchanger transmembrane" evidence="11">
    <location>
        <begin position="20"/>
        <end position="259"/>
    </location>
</feature>
<dbReference type="Pfam" id="PF00999">
    <property type="entry name" value="Na_H_Exchanger"/>
    <property type="match status" value="2"/>
</dbReference>
<feature type="transmembrane region" description="Helical" evidence="10">
    <location>
        <begin position="81"/>
        <end position="99"/>
    </location>
</feature>
<keyword evidence="15" id="KW-1185">Reference proteome</keyword>
<evidence type="ECO:0000256" key="5">
    <source>
        <dbReference type="ARBA" id="ARBA00022958"/>
    </source>
</evidence>
<organism evidence="14 15">
    <name type="scientific">Hevea brasiliensis</name>
    <name type="common">Para rubber tree</name>
    <name type="synonym">Siphonia brasiliensis</name>
    <dbReference type="NCBI Taxonomy" id="3981"/>
    <lineage>
        <taxon>Eukaryota</taxon>
        <taxon>Viridiplantae</taxon>
        <taxon>Streptophyta</taxon>
        <taxon>Embryophyta</taxon>
        <taxon>Tracheophyta</taxon>
        <taxon>Spermatophyta</taxon>
        <taxon>Magnoliopsida</taxon>
        <taxon>eudicotyledons</taxon>
        <taxon>Gunneridae</taxon>
        <taxon>Pentapetalae</taxon>
        <taxon>rosids</taxon>
        <taxon>fabids</taxon>
        <taxon>Malpighiales</taxon>
        <taxon>Euphorbiaceae</taxon>
        <taxon>Crotonoideae</taxon>
        <taxon>Micrandreae</taxon>
        <taxon>Hevea</taxon>
    </lineage>
</organism>
<evidence type="ECO:0000256" key="2">
    <source>
        <dbReference type="ARBA" id="ARBA00022448"/>
    </source>
</evidence>
<dbReference type="PANTHER" id="PTHR32468:SF134">
    <property type="entry name" value="CATION_H+ EXCHANGER DOMAIN-CONTAINING PROTEIN"/>
    <property type="match status" value="1"/>
</dbReference>
<comment type="caution">
    <text evidence="14">The sequence shown here is derived from an EMBL/GenBank/DDBJ whole genome shotgun (WGS) entry which is preliminary data.</text>
</comment>
<evidence type="ECO:0000256" key="6">
    <source>
        <dbReference type="ARBA" id="ARBA00022989"/>
    </source>
</evidence>
<evidence type="ECO:0008006" key="16">
    <source>
        <dbReference type="Google" id="ProtNLM"/>
    </source>
</evidence>
<evidence type="ECO:0000256" key="3">
    <source>
        <dbReference type="ARBA" id="ARBA00022538"/>
    </source>
</evidence>
<feature type="transmembrane region" description="Helical" evidence="10">
    <location>
        <begin position="216"/>
        <end position="232"/>
    </location>
</feature>
<feature type="transmembrane region" description="Helical" evidence="10">
    <location>
        <begin position="306"/>
        <end position="328"/>
    </location>
</feature>
<evidence type="ECO:0000313" key="14">
    <source>
        <dbReference type="EMBL" id="KAJ9178044.1"/>
    </source>
</evidence>
<dbReference type="InterPro" id="IPR038770">
    <property type="entry name" value="Na+/solute_symporter_sf"/>
</dbReference>
<dbReference type="PANTHER" id="PTHR32468">
    <property type="entry name" value="CATION/H + ANTIPORTER"/>
    <property type="match status" value="1"/>
</dbReference>
<feature type="domain" description="Cation/H+ exchanger transmembrane" evidence="11">
    <location>
        <begin position="272"/>
        <end position="358"/>
    </location>
</feature>
<evidence type="ECO:0000259" key="13">
    <source>
        <dbReference type="Pfam" id="PF23259"/>
    </source>
</evidence>
<feature type="domain" description="Cation/H(+) antiporter C-terminal" evidence="13">
    <location>
        <begin position="555"/>
        <end position="702"/>
    </location>
</feature>
<evidence type="ECO:0000259" key="11">
    <source>
        <dbReference type="Pfam" id="PF00999"/>
    </source>
</evidence>
<comment type="similarity">
    <text evidence="9">Belongs to the monovalent cation:proton antiporter 2 (CPA2) transporter (TC 2.A.37) family. CHX (TC 2.A.37.4) subfamily.</text>
</comment>
<keyword evidence="8 10" id="KW-0472">Membrane</keyword>
<reference evidence="14" key="1">
    <citation type="journal article" date="2023" name="Plant Biotechnol. J.">
        <title>Chromosome-level wild Hevea brasiliensis genome provides new tools for genomic-assisted breeding and valuable loci to elevate rubber yield.</title>
        <authorList>
            <person name="Cheng H."/>
            <person name="Song X."/>
            <person name="Hu Y."/>
            <person name="Wu T."/>
            <person name="Yang Q."/>
            <person name="An Z."/>
            <person name="Feng S."/>
            <person name="Deng Z."/>
            <person name="Wu W."/>
            <person name="Zeng X."/>
            <person name="Tu M."/>
            <person name="Wang X."/>
            <person name="Huang H."/>
        </authorList>
    </citation>
    <scope>NUCLEOTIDE SEQUENCE</scope>
    <source>
        <strain evidence="14">MT/VB/25A 57/8</strain>
    </source>
</reference>
<keyword evidence="4 10" id="KW-0812">Transmembrane</keyword>
<feature type="transmembrane region" description="Helical" evidence="10">
    <location>
        <begin position="147"/>
        <end position="170"/>
    </location>
</feature>
<evidence type="ECO:0000313" key="15">
    <source>
        <dbReference type="Proteomes" id="UP001174677"/>
    </source>
</evidence>
<dbReference type="InterPro" id="IPR006153">
    <property type="entry name" value="Cation/H_exchanger_TM"/>
</dbReference>
<feature type="transmembrane region" description="Helical" evidence="10">
    <location>
        <begin position="182"/>
        <end position="204"/>
    </location>
</feature>
<evidence type="ECO:0000256" key="9">
    <source>
        <dbReference type="ARBA" id="ARBA00038341"/>
    </source>
</evidence>
<feature type="transmembrane region" description="Helical" evidence="10">
    <location>
        <begin position="18"/>
        <end position="37"/>
    </location>
</feature>
<dbReference type="Pfam" id="PF23256">
    <property type="entry name" value="CHX17_2nd"/>
    <property type="match status" value="1"/>
</dbReference>
<keyword evidence="6 10" id="KW-1133">Transmembrane helix</keyword>
<keyword evidence="5" id="KW-0630">Potassium</keyword>
<name>A0ABQ9MGL6_HEVBR</name>
<feature type="transmembrane region" description="Helical" evidence="10">
    <location>
        <begin position="238"/>
        <end position="257"/>
    </location>
</feature>
<sequence length="709" mass="78742">MALIFITGQAIYFLLRRYGITLTGILYGPTILGRYHMTRNMFREESLPIIGPVGTLGMNIFLFLQAAKMDSGMILKSGKKAMSIGIGIVVAPLIIGFAYERTNGDSGNIIHTFESENVIQFQSITCFPVVAYLLERFKLSNSELGRLGVSSAIISDTAGIIVSSSILILVRVEPEERAKSDALGVLALILTLIVIFRPAFRWVIRQTPERMPVNNFYTSTILVLALAAGHLLDRMDLGLFLGQFIFGLAIPAGPPLASALIDKVDLLVIVSRFSYLKYYIGLTCVLFVVKLSACLVPSLYSKMPLIDSVVLAFILSSKGIIELATYSVRKDNGLISEKNFTLFSVMVLPSSIIVPIFVKYLYDPSRKYAGYQARNIVSLKPESELRILACIHRTDNIASVIKLLDASHPTVESPINVYVLHLIKLIAQATPIFISHQKTGPISTSCSQNVILSFKKYEQDNPNAVSIHAFTSISSTKFMYEDIGTLALDKVTSLILLPLHRKWPIHGLIKCENHSLRTLNCRVLEKAPCSVGIFFERFKLNKENFKKHGPKRSHLSLCMIFLGGRDDREALILAKRMANNSNANLTVINFIADHDDDDTEFVSDEKVPDFTAIEKVQQISVIDESIPYKEQPVKDGPQTALHVHSIADDYDLFIMGRSYGVKSPQTSGLSEWSELPELGIIGDLLGSKDLDTEVSVLVVQQQRQMIYLD</sequence>
<keyword evidence="7" id="KW-0406">Ion transport</keyword>
<feature type="domain" description="Cation/H(+) antiporter central" evidence="12">
    <location>
        <begin position="418"/>
        <end position="537"/>
    </location>
</feature>
<dbReference type="Gene3D" id="1.20.1530.20">
    <property type="match status" value="1"/>
</dbReference>
<keyword evidence="2" id="KW-0813">Transport</keyword>
<dbReference type="EMBL" id="JARPOI010000006">
    <property type="protein sequence ID" value="KAJ9178044.1"/>
    <property type="molecule type" value="Genomic_DNA"/>
</dbReference>
<evidence type="ECO:0000256" key="1">
    <source>
        <dbReference type="ARBA" id="ARBA00004141"/>
    </source>
</evidence>
<dbReference type="InterPro" id="IPR057290">
    <property type="entry name" value="CHX17_C"/>
</dbReference>
<dbReference type="Proteomes" id="UP001174677">
    <property type="component" value="Chromosome 6"/>
</dbReference>
<feature type="transmembrane region" description="Helical" evidence="10">
    <location>
        <begin position="119"/>
        <end position="135"/>
    </location>
</feature>
<accession>A0ABQ9MGL6</accession>
<evidence type="ECO:0000256" key="10">
    <source>
        <dbReference type="SAM" id="Phobius"/>
    </source>
</evidence>
<dbReference type="InterPro" id="IPR050794">
    <property type="entry name" value="CPA2_transporter"/>
</dbReference>
<evidence type="ECO:0000259" key="12">
    <source>
        <dbReference type="Pfam" id="PF23256"/>
    </source>
</evidence>
<comment type="subcellular location">
    <subcellularLocation>
        <location evidence="1">Membrane</location>
        <topology evidence="1">Multi-pass membrane protein</topology>
    </subcellularLocation>
</comment>
<dbReference type="InterPro" id="IPR057291">
    <property type="entry name" value="CHX17_2nd"/>
</dbReference>
<evidence type="ECO:0000256" key="7">
    <source>
        <dbReference type="ARBA" id="ARBA00023065"/>
    </source>
</evidence>
<feature type="transmembrane region" description="Helical" evidence="10">
    <location>
        <begin position="278"/>
        <end position="300"/>
    </location>
</feature>
<proteinExistence type="inferred from homology"/>
<protein>
    <recommendedName>
        <fullName evidence="16">Cation/H+ exchanger domain-containing protein</fullName>
    </recommendedName>
</protein>
<feature type="transmembrane region" description="Helical" evidence="10">
    <location>
        <begin position="340"/>
        <end position="362"/>
    </location>
</feature>
<keyword evidence="3" id="KW-0633">Potassium transport</keyword>
<feature type="transmembrane region" description="Helical" evidence="10">
    <location>
        <begin position="49"/>
        <end position="69"/>
    </location>
</feature>
<evidence type="ECO:0000256" key="8">
    <source>
        <dbReference type="ARBA" id="ARBA00023136"/>
    </source>
</evidence>
<evidence type="ECO:0000256" key="4">
    <source>
        <dbReference type="ARBA" id="ARBA00022692"/>
    </source>
</evidence>
<dbReference type="Pfam" id="PF23259">
    <property type="entry name" value="CHX17_C"/>
    <property type="match status" value="1"/>
</dbReference>
<gene>
    <name evidence="14" type="ORF">P3X46_009962</name>
</gene>